<dbReference type="OrthoDB" id="880459at2"/>
<dbReference type="Pfam" id="PF14302">
    <property type="entry name" value="DUF4377"/>
    <property type="match status" value="1"/>
</dbReference>
<dbReference type="RefSeq" id="WP_156275879.1">
    <property type="nucleotide sequence ID" value="NZ_BAABGI010000003.1"/>
</dbReference>
<keyword evidence="4" id="KW-1185">Reference proteome</keyword>
<evidence type="ECO:0000256" key="1">
    <source>
        <dbReference type="SAM" id="SignalP"/>
    </source>
</evidence>
<evidence type="ECO:0000313" key="4">
    <source>
        <dbReference type="Proteomes" id="UP000460416"/>
    </source>
</evidence>
<protein>
    <submittedName>
        <fullName evidence="3">DUF4377 domain-containing protein</fullName>
    </submittedName>
</protein>
<dbReference type="AlphaFoldDB" id="A0A7K1LPB2"/>
<evidence type="ECO:0000313" key="3">
    <source>
        <dbReference type="EMBL" id="MUP42578.1"/>
    </source>
</evidence>
<proteinExistence type="predicted"/>
<dbReference type="Proteomes" id="UP000460416">
    <property type="component" value="Unassembled WGS sequence"/>
</dbReference>
<dbReference type="PROSITE" id="PS51257">
    <property type="entry name" value="PROKAR_LIPOPROTEIN"/>
    <property type="match status" value="1"/>
</dbReference>
<sequence>MNIKIHIIAWMGLMASLLSLSCSINGGRPDDIEIVDLRINHFQQTGFGLRPQLVYQIQESGEIGGDAWKFHYDEIEGFNYEPGYVYDLRASKLIDANPPQDASAIKYILLKVRSKQKVAEGENFDIKLKFGGENFVTRDGVKNFLLDRYEIDCDILCTDLDDYLENNPEVTGTFVHQPDRVLKLMSLR</sequence>
<feature type="domain" description="DUF4377" evidence="2">
    <location>
        <begin position="39"/>
        <end position="115"/>
    </location>
</feature>
<gene>
    <name evidence="3" type="ORF">FLP08_08335</name>
</gene>
<dbReference type="InterPro" id="IPR025485">
    <property type="entry name" value="DUF4377"/>
</dbReference>
<feature type="signal peptide" evidence="1">
    <location>
        <begin position="1"/>
        <end position="24"/>
    </location>
</feature>
<evidence type="ECO:0000259" key="2">
    <source>
        <dbReference type="Pfam" id="PF14302"/>
    </source>
</evidence>
<accession>A0A7K1LPB2</accession>
<comment type="caution">
    <text evidence="3">The sequence shown here is derived from an EMBL/GenBank/DDBJ whole genome shotgun (WGS) entry which is preliminary data.</text>
</comment>
<reference evidence="3 4" key="1">
    <citation type="submission" date="2019-07" db="EMBL/GenBank/DDBJ databases">
        <title>Gramella aestuarii sp. nov., isolated from a tidal flat, and emended description of Gramella echinicola.</title>
        <authorList>
            <person name="Liu L."/>
        </authorList>
    </citation>
    <scope>NUCLEOTIDE SEQUENCE [LARGE SCALE GENOMIC DNA]</scope>
    <source>
        <strain evidence="3 4">BS12</strain>
    </source>
</reference>
<name>A0A7K1LPB2_9FLAO</name>
<feature type="chain" id="PRO_5029644728" evidence="1">
    <location>
        <begin position="25"/>
        <end position="188"/>
    </location>
</feature>
<keyword evidence="1" id="KW-0732">Signal</keyword>
<organism evidence="3 4">
    <name type="scientific">Christiangramia aestuarii</name>
    <dbReference type="NCBI Taxonomy" id="1028746"/>
    <lineage>
        <taxon>Bacteria</taxon>
        <taxon>Pseudomonadati</taxon>
        <taxon>Bacteroidota</taxon>
        <taxon>Flavobacteriia</taxon>
        <taxon>Flavobacteriales</taxon>
        <taxon>Flavobacteriaceae</taxon>
        <taxon>Christiangramia</taxon>
    </lineage>
</organism>
<dbReference type="EMBL" id="VJVW01000003">
    <property type="protein sequence ID" value="MUP42578.1"/>
    <property type="molecule type" value="Genomic_DNA"/>
</dbReference>